<dbReference type="CDD" id="cd00009">
    <property type="entry name" value="AAA"/>
    <property type="match status" value="1"/>
</dbReference>
<dbReference type="Pfam" id="PF17866">
    <property type="entry name" value="AAA_lid_6"/>
    <property type="match status" value="1"/>
</dbReference>
<organism evidence="6 7">
    <name type="scientific">Ilumatobacter coccineus</name>
    <dbReference type="NCBI Taxonomy" id="467094"/>
    <lineage>
        <taxon>Bacteria</taxon>
        <taxon>Bacillati</taxon>
        <taxon>Actinomycetota</taxon>
        <taxon>Acidimicrobiia</taxon>
        <taxon>Acidimicrobiales</taxon>
        <taxon>Ilumatobacteraceae</taxon>
        <taxon>Ilumatobacter</taxon>
    </lineage>
</organism>
<evidence type="ECO:0000313" key="7">
    <source>
        <dbReference type="Proteomes" id="UP000230914"/>
    </source>
</evidence>
<feature type="region of interest" description="Disordered" evidence="4">
    <location>
        <begin position="1"/>
        <end position="23"/>
    </location>
</feature>
<keyword evidence="3" id="KW-0067">ATP-binding</keyword>
<feature type="region of interest" description="Disordered" evidence="4">
    <location>
        <begin position="198"/>
        <end position="229"/>
    </location>
</feature>
<dbReference type="InterPro" id="IPR003959">
    <property type="entry name" value="ATPase_AAA_core"/>
</dbReference>
<feature type="domain" description="AAA+ ATPase" evidence="5">
    <location>
        <begin position="274"/>
        <end position="412"/>
    </location>
</feature>
<dbReference type="PANTHER" id="PTHR43392">
    <property type="entry name" value="AAA-TYPE ATPASE FAMILY PROTEIN / ANKYRIN REPEAT FAMILY PROTEIN"/>
    <property type="match status" value="1"/>
</dbReference>
<evidence type="ECO:0000256" key="4">
    <source>
        <dbReference type="SAM" id="MobiDB-lite"/>
    </source>
</evidence>
<dbReference type="FunFam" id="3.40.50.300:FF:000216">
    <property type="entry name" value="Type VII secretion ATPase EccA"/>
    <property type="match status" value="1"/>
</dbReference>
<evidence type="ECO:0000313" key="6">
    <source>
        <dbReference type="EMBL" id="PIE32214.1"/>
    </source>
</evidence>
<dbReference type="InterPro" id="IPR050773">
    <property type="entry name" value="CbxX/CfxQ_RuBisCO_ESX"/>
</dbReference>
<dbReference type="InterPro" id="IPR027417">
    <property type="entry name" value="P-loop_NTPase"/>
</dbReference>
<feature type="compositionally biased region" description="Polar residues" evidence="4">
    <location>
        <begin position="1"/>
        <end position="15"/>
    </location>
</feature>
<dbReference type="InterPro" id="IPR000641">
    <property type="entry name" value="CbxX/CfxQ"/>
</dbReference>
<evidence type="ECO:0000256" key="1">
    <source>
        <dbReference type="ARBA" id="ARBA00010378"/>
    </source>
</evidence>
<dbReference type="Gene3D" id="1.10.8.60">
    <property type="match status" value="1"/>
</dbReference>
<dbReference type="Proteomes" id="UP000230914">
    <property type="component" value="Unassembled WGS sequence"/>
</dbReference>
<dbReference type="AlphaFoldDB" id="A0A2G6K980"/>
<reference evidence="6 7" key="1">
    <citation type="submission" date="2017-10" db="EMBL/GenBank/DDBJ databases">
        <title>Novel microbial diversity and functional potential in the marine mammal oral microbiome.</title>
        <authorList>
            <person name="Dudek N.K."/>
            <person name="Sun C.L."/>
            <person name="Burstein D."/>
            <person name="Kantor R.S."/>
            <person name="Aliaga Goltsman D.S."/>
            <person name="Bik E.M."/>
            <person name="Thomas B.C."/>
            <person name="Banfield J.F."/>
            <person name="Relman D.A."/>
        </authorList>
    </citation>
    <scope>NUCLEOTIDE SEQUENCE [LARGE SCALE GENOMIC DNA]</scope>
    <source>
        <strain evidence="6">DOLJORAL78_61_10</strain>
    </source>
</reference>
<comment type="caution">
    <text evidence="6">The sequence shown here is derived from an EMBL/GenBank/DDBJ whole genome shotgun (WGS) entry which is preliminary data.</text>
</comment>
<name>A0A2G6K980_9ACTN</name>
<dbReference type="InterPro" id="IPR003593">
    <property type="entry name" value="AAA+_ATPase"/>
</dbReference>
<dbReference type="GO" id="GO:0005524">
    <property type="term" value="F:ATP binding"/>
    <property type="evidence" value="ECO:0007669"/>
    <property type="project" value="UniProtKB-KW"/>
</dbReference>
<accession>A0A2G6K980</accession>
<dbReference type="EMBL" id="PDSL01000052">
    <property type="protein sequence ID" value="PIE32214.1"/>
    <property type="molecule type" value="Genomic_DNA"/>
</dbReference>
<keyword evidence="2" id="KW-0547">Nucleotide-binding</keyword>
<protein>
    <submittedName>
        <fullName evidence="6">AAA family ATPase</fullName>
    </submittedName>
</protein>
<dbReference type="SMART" id="SM00382">
    <property type="entry name" value="AAA"/>
    <property type="match status" value="1"/>
</dbReference>
<evidence type="ECO:0000256" key="2">
    <source>
        <dbReference type="ARBA" id="ARBA00022741"/>
    </source>
</evidence>
<evidence type="ECO:0000259" key="5">
    <source>
        <dbReference type="SMART" id="SM00382"/>
    </source>
</evidence>
<dbReference type="PANTHER" id="PTHR43392:SF2">
    <property type="entry name" value="AAA-TYPE ATPASE FAMILY PROTEIN _ ANKYRIN REPEAT FAMILY PROTEIN"/>
    <property type="match status" value="1"/>
</dbReference>
<dbReference type="SUPFAM" id="SSF52540">
    <property type="entry name" value="P-loop containing nucleoside triphosphate hydrolases"/>
    <property type="match status" value="1"/>
</dbReference>
<proteinExistence type="inferred from homology"/>
<dbReference type="PRINTS" id="PR00819">
    <property type="entry name" value="CBXCFQXSUPER"/>
</dbReference>
<dbReference type="GO" id="GO:0016887">
    <property type="term" value="F:ATP hydrolysis activity"/>
    <property type="evidence" value="ECO:0007669"/>
    <property type="project" value="InterPro"/>
</dbReference>
<comment type="similarity">
    <text evidence="1">Belongs to the CbxX/CfxQ family.</text>
</comment>
<dbReference type="Gene3D" id="3.40.50.300">
    <property type="entry name" value="P-loop containing nucleotide triphosphate hydrolases"/>
    <property type="match status" value="1"/>
</dbReference>
<dbReference type="Pfam" id="PF00004">
    <property type="entry name" value="AAA"/>
    <property type="match status" value="1"/>
</dbReference>
<dbReference type="InterPro" id="IPR041627">
    <property type="entry name" value="AAA_lid_6"/>
</dbReference>
<evidence type="ECO:0000256" key="3">
    <source>
        <dbReference type="ARBA" id="ARBA00022840"/>
    </source>
</evidence>
<sequence>MLSNRGSLPSGSTAMMGTLPPTPHLKGVDQPIPPRRGPTTLVMVSTPLPSALDAFIEVCNTELGALSGNDHRAECVIEAKELVSAVMVSDGRVTSTEITAWLTEIGPQLDPPVMVSPDRLRSSDLLPTGDAWLSQPSTLFDLLASADRQRGTRRAVAYYTAAVDLAHATAAIDLVPSPDEIAAIDRFRTMLLGEFDRRGLPRPGQPASAPSTPSTPSTAADEPELPPERPADEILADLDALVGLDEVKSEVRRLTSYLRIQNLRAEIDLPVIDTSRHLIFVGNPGTGKTTIARLLSELYRSLGIVERGHLVETDRSQLVAGYVGQTATTTHAVLTSALGGTVLIDEAYSLARGGDNDFGREAIDTLVKFMEDHRDNLAVIVAGYPTEMATLIETNPGLKSRFARTIEFPDYTTDELVAIFELIAGSHEYVLSPDARHRLGEVIADEPRGRGFGNARFVRNVFEQAISLQAVRLAEVASPTRDDLTTLEADDIAPV</sequence>
<feature type="compositionally biased region" description="Low complexity" evidence="4">
    <location>
        <begin position="206"/>
        <end position="220"/>
    </location>
</feature>
<gene>
    <name evidence="6" type="ORF">CSA55_03850</name>
</gene>